<feature type="compositionally biased region" description="Pro residues" evidence="2">
    <location>
        <begin position="525"/>
        <end position="540"/>
    </location>
</feature>
<accession>A0ABR3ZR88</accession>
<comment type="caution">
    <text evidence="3">The sequence shown here is derived from an EMBL/GenBank/DDBJ whole genome shotgun (WGS) entry which is preliminary data.</text>
</comment>
<sequence>MSALKSFITGKPSSSSSSGGGGSINGVPNIGVGGGMAGGGGGGGGDGSVNVVDGGQPDLVRAWEIEAREQRIRAQMSEQAHVYDTNRMFTYLKQMGASPKQKVNTVDQMLIFCNSLCKERHAAEEDSRLKSHKLGEANAEIKFLRSDVKDALNDVRQAQIETENYRRKYKENKEKLEKADFRRDDAVAKVTRQMKEAAAAHIVDKQQSEAQLRMQLGVLESQIHRLQGEHAAALKQLEEKHANVLKDVAATHEVAQKSLHDDKEREIDEIIDAHEAETDILKEKVRELAADLISQTDDFRPATDQALRIKLLDLRNRIKNITVPNNLHLRIESSGGSGEGGDGATTASATHQLPPDLDPTGFVSRHGSRDLQYILRGLVWNVLIDAFFSAPFGFGFLGPDPQRNPGRQQLMEIHRAWSRLYEGQQPYRYTYDNDEFAMYKRDYNANKLRSAVFQSFLPVVFPEKAAARQQQMMGGPGQSSDHQTQQTLTLNQLPPLPTAQQSQHQPGAALWPGQFQAFQPGGGQAPPPYSSSSPPPPPPRRGGGGSVSGGPEPGVAIWHRQHCESVVASIKQLLDRITGYATRPDALEAVPAIVNLAAELGIEFGVQRAQVWLVMPKRNDLVQAGPEYQDCLGGTSDNNDKDHGRDLKVDLMVSPGIVRIGDGRGDLSIRKALVSCEVIPYS</sequence>
<dbReference type="EMBL" id="JAWCUI010000004">
    <property type="protein sequence ID" value="KAL1902657.1"/>
    <property type="molecule type" value="Genomic_DNA"/>
</dbReference>
<evidence type="ECO:0000256" key="2">
    <source>
        <dbReference type="SAM" id="MobiDB-lite"/>
    </source>
</evidence>
<feature type="region of interest" description="Disordered" evidence="2">
    <location>
        <begin position="1"/>
        <end position="26"/>
    </location>
</feature>
<feature type="coiled-coil region" evidence="1">
    <location>
        <begin position="134"/>
        <end position="175"/>
    </location>
</feature>
<organism evidence="3 4">
    <name type="scientific">Sporothrix stenoceras</name>
    <dbReference type="NCBI Taxonomy" id="5173"/>
    <lineage>
        <taxon>Eukaryota</taxon>
        <taxon>Fungi</taxon>
        <taxon>Dikarya</taxon>
        <taxon>Ascomycota</taxon>
        <taxon>Pezizomycotina</taxon>
        <taxon>Sordariomycetes</taxon>
        <taxon>Sordariomycetidae</taxon>
        <taxon>Ophiostomatales</taxon>
        <taxon>Ophiostomataceae</taxon>
        <taxon>Sporothrix</taxon>
    </lineage>
</organism>
<proteinExistence type="predicted"/>
<evidence type="ECO:0000313" key="3">
    <source>
        <dbReference type="EMBL" id="KAL1902657.1"/>
    </source>
</evidence>
<protein>
    <submittedName>
        <fullName evidence="3">Uncharacterized protein</fullName>
    </submittedName>
</protein>
<evidence type="ECO:0000313" key="4">
    <source>
        <dbReference type="Proteomes" id="UP001583186"/>
    </source>
</evidence>
<keyword evidence="4" id="KW-1185">Reference proteome</keyword>
<name>A0ABR3ZR88_9PEZI</name>
<feature type="region of interest" description="Disordered" evidence="2">
    <location>
        <begin position="513"/>
        <end position="555"/>
    </location>
</feature>
<keyword evidence="1" id="KW-0175">Coiled coil</keyword>
<feature type="compositionally biased region" description="Gly residues" evidence="2">
    <location>
        <begin position="541"/>
        <end position="552"/>
    </location>
</feature>
<gene>
    <name evidence="3" type="ORF">Sste5346_001099</name>
</gene>
<feature type="region of interest" description="Disordered" evidence="2">
    <location>
        <begin position="329"/>
        <end position="360"/>
    </location>
</feature>
<reference evidence="3 4" key="1">
    <citation type="journal article" date="2024" name="IMA Fungus">
        <title>IMA Genome - F19 : A genome assembly and annotation guide to empower mycologists, including annotated draft genome sequences of Ceratocystis pirilliformis, Diaporthe australafricana, Fusarium ophioides, Paecilomyces lecythidis, and Sporothrix stenoceras.</title>
        <authorList>
            <person name="Aylward J."/>
            <person name="Wilson A.M."/>
            <person name="Visagie C.M."/>
            <person name="Spraker J."/>
            <person name="Barnes I."/>
            <person name="Buitendag C."/>
            <person name="Ceriani C."/>
            <person name="Del Mar Angel L."/>
            <person name="du Plessis D."/>
            <person name="Fuchs T."/>
            <person name="Gasser K."/>
            <person name="Kramer D."/>
            <person name="Li W."/>
            <person name="Munsamy K."/>
            <person name="Piso A."/>
            <person name="Price J.L."/>
            <person name="Sonnekus B."/>
            <person name="Thomas C."/>
            <person name="van der Nest A."/>
            <person name="van Dijk A."/>
            <person name="van Heerden A."/>
            <person name="van Vuuren N."/>
            <person name="Yilmaz N."/>
            <person name="Duong T.A."/>
            <person name="van der Merwe N.A."/>
            <person name="Wingfield M.J."/>
            <person name="Wingfield B.D."/>
        </authorList>
    </citation>
    <scope>NUCLEOTIDE SEQUENCE [LARGE SCALE GENOMIC DNA]</scope>
    <source>
        <strain evidence="3 4">CMW 5346</strain>
    </source>
</reference>
<dbReference type="Proteomes" id="UP001583186">
    <property type="component" value="Unassembled WGS sequence"/>
</dbReference>
<evidence type="ECO:0000256" key="1">
    <source>
        <dbReference type="SAM" id="Coils"/>
    </source>
</evidence>